<keyword evidence="1" id="KW-1133">Transmembrane helix</keyword>
<keyword evidence="1" id="KW-0472">Membrane</keyword>
<feature type="transmembrane region" description="Helical" evidence="1">
    <location>
        <begin position="746"/>
        <end position="770"/>
    </location>
</feature>
<dbReference type="VEuPathDB" id="TrichDB:TVAG_485250"/>
<dbReference type="EMBL" id="DS113547">
    <property type="protein sequence ID" value="EAY02090.1"/>
    <property type="molecule type" value="Genomic_DNA"/>
</dbReference>
<dbReference type="VEuPathDB" id="TrichDB:TVAGG3_0754360"/>
<dbReference type="Proteomes" id="UP000001542">
    <property type="component" value="Unassembled WGS sequence"/>
</dbReference>
<organism evidence="2 3">
    <name type="scientific">Trichomonas vaginalis (strain ATCC PRA-98 / G3)</name>
    <dbReference type="NCBI Taxonomy" id="412133"/>
    <lineage>
        <taxon>Eukaryota</taxon>
        <taxon>Metamonada</taxon>
        <taxon>Parabasalia</taxon>
        <taxon>Trichomonadida</taxon>
        <taxon>Trichomonadidae</taxon>
        <taxon>Trichomonas</taxon>
    </lineage>
</organism>
<dbReference type="InParanoid" id="A2EZ41"/>
<proteinExistence type="predicted"/>
<name>A2EZ41_TRIV3</name>
<reference evidence="2" key="2">
    <citation type="journal article" date="2007" name="Science">
        <title>Draft genome sequence of the sexually transmitted pathogen Trichomonas vaginalis.</title>
        <authorList>
            <person name="Carlton J.M."/>
            <person name="Hirt R.P."/>
            <person name="Silva J.C."/>
            <person name="Delcher A.L."/>
            <person name="Schatz M."/>
            <person name="Zhao Q."/>
            <person name="Wortman J.R."/>
            <person name="Bidwell S.L."/>
            <person name="Alsmark U.C.M."/>
            <person name="Besteiro S."/>
            <person name="Sicheritz-Ponten T."/>
            <person name="Noel C.J."/>
            <person name="Dacks J.B."/>
            <person name="Foster P.G."/>
            <person name="Simillion C."/>
            <person name="Van de Peer Y."/>
            <person name="Miranda-Saavedra D."/>
            <person name="Barton G.J."/>
            <person name="Westrop G.D."/>
            <person name="Mueller S."/>
            <person name="Dessi D."/>
            <person name="Fiori P.L."/>
            <person name="Ren Q."/>
            <person name="Paulsen I."/>
            <person name="Zhang H."/>
            <person name="Bastida-Corcuera F.D."/>
            <person name="Simoes-Barbosa A."/>
            <person name="Brown M.T."/>
            <person name="Hayes R.D."/>
            <person name="Mukherjee M."/>
            <person name="Okumura C.Y."/>
            <person name="Schneider R."/>
            <person name="Smith A.J."/>
            <person name="Vanacova S."/>
            <person name="Villalvazo M."/>
            <person name="Haas B.J."/>
            <person name="Pertea M."/>
            <person name="Feldblyum T.V."/>
            <person name="Utterback T.R."/>
            <person name="Shu C.L."/>
            <person name="Osoegawa K."/>
            <person name="de Jong P.J."/>
            <person name="Hrdy I."/>
            <person name="Horvathova L."/>
            <person name="Zubacova Z."/>
            <person name="Dolezal P."/>
            <person name="Malik S.B."/>
            <person name="Logsdon J.M. Jr."/>
            <person name="Henze K."/>
            <person name="Gupta A."/>
            <person name="Wang C.C."/>
            <person name="Dunne R.L."/>
            <person name="Upcroft J.A."/>
            <person name="Upcroft P."/>
            <person name="White O."/>
            <person name="Salzberg S.L."/>
            <person name="Tang P."/>
            <person name="Chiu C.-H."/>
            <person name="Lee Y.-S."/>
            <person name="Embley T.M."/>
            <person name="Coombs G.H."/>
            <person name="Mottram J.C."/>
            <person name="Tachezy J."/>
            <person name="Fraser-Liggett C.M."/>
            <person name="Johnson P.J."/>
        </authorList>
    </citation>
    <scope>NUCLEOTIDE SEQUENCE [LARGE SCALE GENOMIC DNA]</scope>
    <source>
        <strain evidence="2">G3</strain>
    </source>
</reference>
<dbReference type="AlphaFoldDB" id="A2EZ41"/>
<dbReference type="RefSeq" id="XP_001330845.1">
    <property type="nucleotide sequence ID" value="XM_001330809.1"/>
</dbReference>
<gene>
    <name evidence="2" type="ORF">TVAG_485250</name>
</gene>
<evidence type="ECO:0000313" key="3">
    <source>
        <dbReference type="Proteomes" id="UP000001542"/>
    </source>
</evidence>
<evidence type="ECO:0000256" key="1">
    <source>
        <dbReference type="SAM" id="Phobius"/>
    </source>
</evidence>
<reference evidence="2" key="1">
    <citation type="submission" date="2006-10" db="EMBL/GenBank/DDBJ databases">
        <authorList>
            <person name="Amadeo P."/>
            <person name="Zhao Q."/>
            <person name="Wortman J."/>
            <person name="Fraser-Liggett C."/>
            <person name="Carlton J."/>
        </authorList>
    </citation>
    <scope>NUCLEOTIDE SEQUENCE</scope>
    <source>
        <strain evidence="2">G3</strain>
    </source>
</reference>
<keyword evidence="3" id="KW-1185">Reference proteome</keyword>
<dbReference type="SMR" id="A2EZ41"/>
<accession>A2EZ41</accession>
<evidence type="ECO:0000313" key="2">
    <source>
        <dbReference type="EMBL" id="EAY02090.1"/>
    </source>
</evidence>
<keyword evidence="1" id="KW-0812">Transmembrane</keyword>
<protein>
    <submittedName>
        <fullName evidence="2">Uncharacterized protein</fullName>
    </submittedName>
</protein>
<sequence length="801" mass="90701">MYNIKSDLQIRFIGDEIKFLSNVDRKSYIYSLHLSSSNEIDINVTNNINIEFSSKHVSQTIHDLTFNLILNSQSTVHFVDQTWDIPNVKISINQHNHTKYIIDSEVFPFDISCTRYMQTNFSILKPTITFSGQMNTICDYRFDCKQPNTKVIFKSISMDTGDSVFTLTNGKAIFYDTYMVRTSIIFDCPKVTIYKLNSIYSAFYGNIINGGDKSTWIVHVAQAKLYHFKAVEMNNVNIDINYGGDIATLERGDPIRVIQTNKTSSIKYNFKYLPAMINGSAVRYAQIEEYGNMINHIIKPMKLSRKVDNTKFCVVSSDLPTTDINISQYKDICPQNTEILTSFDMKNNPDSLLGFENNMITIYLVPNDKSDVFYFNNFTKCSKRINILPAKKSTQELCTISIDDDDTFSSITIRNCKIIIPNVLHVNEIGLDYCNCNLVDHIRAQKLTVNSYFYLKINSAQIESAKIKVTANKLTFTSSYIETDTFQAFISTNNNLELILNSNCELNLQGEAIAYTVLSASSSERKVSFVKGSELLISKVDVKSTFVANVATNIAQTVNAYGKIIVNQGQNFEQKEIIFYEGGRINSSSTIKAETVGINTHASILVNPDSYLESKTMKFMTVLLYNHSNLKSKELNVLKGSYADIASIYDLESIIFDITPNSVPFLNIQQKIESNSTISIDIHYDDSNLSTYNTGTDPFVKFFCFPSKYKNQIKLNLSTKKVFAKFVDNNDQTCAQLISNTKQKQLIKALIILFSVVGLIIIVLIVVLVLMKRRVFKKDDPSMFQSILTDEAGNTGSSMQY</sequence>
<dbReference type="KEGG" id="tva:4759921"/>